<dbReference type="Proteomes" id="UP000504606">
    <property type="component" value="Unplaced"/>
</dbReference>
<dbReference type="CTD" id="33263"/>
<reference evidence="9" key="1">
    <citation type="submission" date="2025-08" db="UniProtKB">
        <authorList>
            <consortium name="RefSeq"/>
        </authorList>
    </citation>
    <scope>IDENTIFICATION</scope>
    <source>
        <tissue evidence="9">Whole organism</tissue>
    </source>
</reference>
<name>A0A6J1TAG1_FRAOC</name>
<keyword evidence="4" id="KW-0862">Zinc</keyword>
<evidence type="ECO:0000256" key="6">
    <source>
        <dbReference type="SAM" id="MobiDB-lite"/>
    </source>
</evidence>
<feature type="compositionally biased region" description="Polar residues" evidence="6">
    <location>
        <begin position="376"/>
        <end position="414"/>
    </location>
</feature>
<dbReference type="GO" id="GO:0005096">
    <property type="term" value="F:GTPase activator activity"/>
    <property type="evidence" value="ECO:0007669"/>
    <property type="project" value="InterPro"/>
</dbReference>
<dbReference type="Gene3D" id="1.10.220.150">
    <property type="entry name" value="Arf GTPase activating protein"/>
    <property type="match status" value="1"/>
</dbReference>
<dbReference type="PRINTS" id="PR00405">
    <property type="entry name" value="REVINTRACTNG"/>
</dbReference>
<dbReference type="InterPro" id="IPR052248">
    <property type="entry name" value="Arf-GAP_FG-repeat_protein"/>
</dbReference>
<feature type="compositionally biased region" description="Polar residues" evidence="6">
    <location>
        <begin position="347"/>
        <end position="359"/>
    </location>
</feature>
<feature type="region of interest" description="Disordered" evidence="6">
    <location>
        <begin position="347"/>
        <end position="414"/>
    </location>
</feature>
<evidence type="ECO:0000256" key="1">
    <source>
        <dbReference type="ARBA" id="ARBA00022723"/>
    </source>
</evidence>
<proteinExistence type="predicted"/>
<evidence type="ECO:0000313" key="9">
    <source>
        <dbReference type="RefSeq" id="XP_026290273.1"/>
    </source>
</evidence>
<keyword evidence="1" id="KW-0479">Metal-binding</keyword>
<evidence type="ECO:0000256" key="5">
    <source>
        <dbReference type="PROSITE-ProRule" id="PRU00288"/>
    </source>
</evidence>
<protein>
    <submittedName>
        <fullName evidence="9">Arf-GAP domain and FG repeat-containing protein 1 isoform X1</fullName>
    </submittedName>
</protein>
<evidence type="ECO:0000256" key="4">
    <source>
        <dbReference type="ARBA" id="ARBA00022833"/>
    </source>
</evidence>
<dbReference type="RefSeq" id="XP_026290273.1">
    <property type="nucleotide sequence ID" value="XM_026434488.2"/>
</dbReference>
<evidence type="ECO:0000256" key="2">
    <source>
        <dbReference type="ARBA" id="ARBA00022737"/>
    </source>
</evidence>
<dbReference type="InterPro" id="IPR001164">
    <property type="entry name" value="ArfGAP_dom"/>
</dbReference>
<evidence type="ECO:0000259" key="7">
    <source>
        <dbReference type="PROSITE" id="PS50115"/>
    </source>
</evidence>
<dbReference type="InterPro" id="IPR037278">
    <property type="entry name" value="ARFGAP/RecO"/>
</dbReference>
<dbReference type="GO" id="GO:0008270">
    <property type="term" value="F:zinc ion binding"/>
    <property type="evidence" value="ECO:0007669"/>
    <property type="project" value="UniProtKB-KW"/>
</dbReference>
<dbReference type="AlphaFoldDB" id="A0A6J1TAG1"/>
<dbReference type="KEGG" id="foc:113214955"/>
<keyword evidence="2" id="KW-0677">Repeat</keyword>
<feature type="domain" description="Arf-GAP" evidence="7">
    <location>
        <begin position="10"/>
        <end position="132"/>
    </location>
</feature>
<dbReference type="PROSITE" id="PS50115">
    <property type="entry name" value="ARFGAP"/>
    <property type="match status" value="1"/>
</dbReference>
<feature type="compositionally biased region" description="Polar residues" evidence="6">
    <location>
        <begin position="308"/>
        <end position="327"/>
    </location>
</feature>
<sequence length="508" mass="53811">MASARKKQDEKHLKILRDLVSNPSNRQCFDCHQRGPTYVNMTIGSFVCTSCSGLLRGLTPPHRVKSISMATFTPEEIELISSRGNEYCRRIWLGLYEPGRMTETRDEQGIKDFMIAKYEKKRYYLDPSMANMNGATSPPASLSSSSSTSTLNSSNAASAISPIKPLSSLVGSVTLPVLSTVSNPIPAAPNSFTPDDTSSGFLVDFGNMPLANHTTMAGNKVDPFALPSTSSITNTNSNMNFADFDNNPIFGSSNETDFFGSFPLSNFDAAPTQSSTFPAFSLNGDAFSISTKFNPNCWRLPSNSIPTSQSFPGVSQKSSSGSGNAFQQPPAEDRYAALKDLDCLMKSQNSEPSSTQSGAQPDWSHASPPAPSWSAFGTSPQPGGFNSSGFPSDSSNAPSNAGPGTSNPFTSSVSNPWGAADGAVANPFLSGQSRQTDQSLGFAWNGNGSGVGLNGTSPLNGFHTNTSAFPTSQSLTFPSKSWNTEPAGNPFVMGPRTTTGSHSNNPFL</sequence>
<dbReference type="FunFam" id="1.10.220.150:FF:000005">
    <property type="entry name" value="Arf-GAP domain and FG repeat-containing protein 1"/>
    <property type="match status" value="1"/>
</dbReference>
<dbReference type="Pfam" id="PF01412">
    <property type="entry name" value="ArfGap"/>
    <property type="match status" value="1"/>
</dbReference>
<dbReference type="InterPro" id="IPR038508">
    <property type="entry name" value="ArfGAP_dom_sf"/>
</dbReference>
<accession>A0A6J1TAG1</accession>
<feature type="region of interest" description="Disordered" evidence="6">
    <location>
        <begin position="308"/>
        <end position="329"/>
    </location>
</feature>
<dbReference type="SUPFAM" id="SSF57863">
    <property type="entry name" value="ArfGap/RecO-like zinc finger"/>
    <property type="match status" value="1"/>
</dbReference>
<evidence type="ECO:0000313" key="8">
    <source>
        <dbReference type="Proteomes" id="UP000504606"/>
    </source>
</evidence>
<dbReference type="PANTHER" id="PTHR46134">
    <property type="entry name" value="DRONGO, ISOFORM F"/>
    <property type="match status" value="1"/>
</dbReference>
<dbReference type="GeneID" id="113214955"/>
<dbReference type="GO" id="GO:0005737">
    <property type="term" value="C:cytoplasm"/>
    <property type="evidence" value="ECO:0007669"/>
    <property type="project" value="TreeGrafter"/>
</dbReference>
<dbReference type="GO" id="GO:0016020">
    <property type="term" value="C:membrane"/>
    <property type="evidence" value="ECO:0007669"/>
    <property type="project" value="TreeGrafter"/>
</dbReference>
<dbReference type="SMART" id="SM00105">
    <property type="entry name" value="ArfGap"/>
    <property type="match status" value="1"/>
</dbReference>
<keyword evidence="8" id="KW-1185">Reference proteome</keyword>
<gene>
    <name evidence="9" type="primary">LOC113214955</name>
</gene>
<organism evidence="8 9">
    <name type="scientific">Frankliniella occidentalis</name>
    <name type="common">Western flower thrips</name>
    <name type="synonym">Euthrips occidentalis</name>
    <dbReference type="NCBI Taxonomy" id="133901"/>
    <lineage>
        <taxon>Eukaryota</taxon>
        <taxon>Metazoa</taxon>
        <taxon>Ecdysozoa</taxon>
        <taxon>Arthropoda</taxon>
        <taxon>Hexapoda</taxon>
        <taxon>Insecta</taxon>
        <taxon>Pterygota</taxon>
        <taxon>Neoptera</taxon>
        <taxon>Paraneoptera</taxon>
        <taxon>Thysanoptera</taxon>
        <taxon>Terebrantia</taxon>
        <taxon>Thripoidea</taxon>
        <taxon>Thripidae</taxon>
        <taxon>Frankliniella</taxon>
    </lineage>
</organism>
<dbReference type="PANTHER" id="PTHR46134:SF3">
    <property type="entry name" value="ARFGAP WITH FG REPEATS 1"/>
    <property type="match status" value="1"/>
</dbReference>
<dbReference type="CDD" id="cd08838">
    <property type="entry name" value="ArfGap_AGFG"/>
    <property type="match status" value="1"/>
</dbReference>
<keyword evidence="3 5" id="KW-0863">Zinc-finger</keyword>
<dbReference type="OrthoDB" id="6036at2759"/>
<evidence type="ECO:0000256" key="3">
    <source>
        <dbReference type="ARBA" id="ARBA00022771"/>
    </source>
</evidence>